<comment type="caution">
    <text evidence="1">The sequence shown here is derived from an EMBL/GenBank/DDBJ whole genome shotgun (WGS) entry which is preliminary data.</text>
</comment>
<proteinExistence type="predicted"/>
<reference evidence="1" key="1">
    <citation type="submission" date="2022-07" db="EMBL/GenBank/DDBJ databases">
        <title>Phylogenomic reconstructions and comparative analyses of Kickxellomycotina fungi.</title>
        <authorList>
            <person name="Reynolds N.K."/>
            <person name="Stajich J.E."/>
            <person name="Barry K."/>
            <person name="Grigoriev I.V."/>
            <person name="Crous P."/>
            <person name="Smith M.E."/>
        </authorList>
    </citation>
    <scope>NUCLEOTIDE SEQUENCE</scope>
    <source>
        <strain evidence="1">NBRC 100468</strain>
    </source>
</reference>
<dbReference type="AlphaFoldDB" id="A0A9W8DJX2"/>
<sequence>MTSNILYYAKLELGYGKDLYEALVSGQQQFEPSSDVVSEALTGEGLQSNIVKTPKRYQLRSFSIKKEGYKETTGQGPFTLNPADLSQSQTIALSSGVQEFRISKGDHEPVELEGEAAKIVIDQHYGYSNTIYKKTLSFRTTNAGHDLPVSVGDTGSNIQ</sequence>
<keyword evidence="2" id="KW-1185">Reference proteome</keyword>
<accession>A0A9W8DJX2</accession>
<organism evidence="1 2">
    <name type="scientific">Mycoemilia scoparia</name>
    <dbReference type="NCBI Taxonomy" id="417184"/>
    <lineage>
        <taxon>Eukaryota</taxon>
        <taxon>Fungi</taxon>
        <taxon>Fungi incertae sedis</taxon>
        <taxon>Zoopagomycota</taxon>
        <taxon>Kickxellomycotina</taxon>
        <taxon>Kickxellomycetes</taxon>
        <taxon>Kickxellales</taxon>
        <taxon>Kickxellaceae</taxon>
        <taxon>Mycoemilia</taxon>
    </lineage>
</organism>
<gene>
    <name evidence="1" type="ORF">H4219_006004</name>
</gene>
<evidence type="ECO:0000313" key="1">
    <source>
        <dbReference type="EMBL" id="KAJ1911232.1"/>
    </source>
</evidence>
<dbReference type="Proteomes" id="UP001150538">
    <property type="component" value="Unassembled WGS sequence"/>
</dbReference>
<evidence type="ECO:0000313" key="2">
    <source>
        <dbReference type="Proteomes" id="UP001150538"/>
    </source>
</evidence>
<dbReference type="EMBL" id="JANBPU010000472">
    <property type="protein sequence ID" value="KAJ1911232.1"/>
    <property type="molecule type" value="Genomic_DNA"/>
</dbReference>
<protein>
    <submittedName>
        <fullName evidence="1">Uncharacterized protein</fullName>
    </submittedName>
</protein>
<name>A0A9W8DJX2_9FUNG</name>